<feature type="domain" description="PKD" evidence="3">
    <location>
        <begin position="293"/>
        <end position="378"/>
    </location>
</feature>
<dbReference type="SUPFAM" id="SSF49299">
    <property type="entry name" value="PKD domain"/>
    <property type="match status" value="1"/>
</dbReference>
<gene>
    <name evidence="4" type="ORF">PSNMU_V1.4_AUG-EV-PASAV3_0019310</name>
</gene>
<dbReference type="PROSITE" id="PS50093">
    <property type="entry name" value="PKD"/>
    <property type="match status" value="1"/>
</dbReference>
<dbReference type="Pfam" id="PF07995">
    <property type="entry name" value="GSDH"/>
    <property type="match status" value="1"/>
</dbReference>
<dbReference type="InterPro" id="IPR008972">
    <property type="entry name" value="Cupredoxin"/>
</dbReference>
<comment type="similarity">
    <text evidence="1">Belongs to the multicopper oxidase family.</text>
</comment>
<dbReference type="PANTHER" id="PTHR19328">
    <property type="entry name" value="HEDGEHOG-INTERACTING PROTEIN"/>
    <property type="match status" value="1"/>
</dbReference>
<dbReference type="EMBL" id="CAACVS010000052">
    <property type="protein sequence ID" value="VEU35202.1"/>
    <property type="molecule type" value="Genomic_DNA"/>
</dbReference>
<dbReference type="InterPro" id="IPR013783">
    <property type="entry name" value="Ig-like_fold"/>
</dbReference>
<dbReference type="InterPro" id="IPR011042">
    <property type="entry name" value="6-blade_b-propeller_TolB-like"/>
</dbReference>
<dbReference type="PANTHER" id="PTHR19328:SF13">
    <property type="entry name" value="HIPL1 PROTEIN"/>
    <property type="match status" value="1"/>
</dbReference>
<evidence type="ECO:0000313" key="5">
    <source>
        <dbReference type="Proteomes" id="UP000291116"/>
    </source>
</evidence>
<evidence type="ECO:0000256" key="2">
    <source>
        <dbReference type="SAM" id="MobiDB-lite"/>
    </source>
</evidence>
<dbReference type="CDD" id="cd00146">
    <property type="entry name" value="PKD"/>
    <property type="match status" value="1"/>
</dbReference>
<name>A0A448YZJ2_9STRA</name>
<dbReference type="InterPro" id="IPR000601">
    <property type="entry name" value="PKD_dom"/>
</dbReference>
<dbReference type="Gene3D" id="2.60.40.10">
    <property type="entry name" value="Immunoglobulins"/>
    <property type="match status" value="1"/>
</dbReference>
<dbReference type="Gene3D" id="2.120.10.30">
    <property type="entry name" value="TolB, C-terminal domain"/>
    <property type="match status" value="1"/>
</dbReference>
<dbReference type="InterPro" id="IPR011707">
    <property type="entry name" value="Cu-oxidase-like_N"/>
</dbReference>
<dbReference type="InterPro" id="IPR012938">
    <property type="entry name" value="Glc/Sorbosone_DH"/>
</dbReference>
<dbReference type="InterPro" id="IPR035986">
    <property type="entry name" value="PKD_dom_sf"/>
</dbReference>
<evidence type="ECO:0000313" key="4">
    <source>
        <dbReference type="EMBL" id="VEU35202.1"/>
    </source>
</evidence>
<dbReference type="Gene3D" id="2.60.40.420">
    <property type="entry name" value="Cupredoxins - blue copper proteins"/>
    <property type="match status" value="2"/>
</dbReference>
<feature type="compositionally biased region" description="Polar residues" evidence="2">
    <location>
        <begin position="930"/>
        <end position="939"/>
    </location>
</feature>
<evidence type="ECO:0000256" key="1">
    <source>
        <dbReference type="ARBA" id="ARBA00010609"/>
    </source>
</evidence>
<proteinExistence type="inferred from homology"/>
<dbReference type="InterPro" id="IPR008979">
    <property type="entry name" value="Galactose-bd-like_sf"/>
</dbReference>
<evidence type="ECO:0000259" key="3">
    <source>
        <dbReference type="PROSITE" id="PS50093"/>
    </source>
</evidence>
<protein>
    <recommendedName>
        <fullName evidence="3">PKD domain-containing protein</fullName>
    </recommendedName>
</protein>
<reference evidence="4 5" key="1">
    <citation type="submission" date="2019-01" db="EMBL/GenBank/DDBJ databases">
        <authorList>
            <person name="Ferrante I. M."/>
        </authorList>
    </citation>
    <scope>NUCLEOTIDE SEQUENCE [LARGE SCALE GENOMIC DNA]</scope>
    <source>
        <strain evidence="4 5">B856</strain>
    </source>
</reference>
<accession>A0A448YZJ2</accession>
<keyword evidence="5" id="KW-1185">Reference proteome</keyword>
<dbReference type="SUPFAM" id="SSF49503">
    <property type="entry name" value="Cupredoxins"/>
    <property type="match status" value="1"/>
</dbReference>
<sequence>MHNGGGMSFGPDGNLYLATGDTGYPRSIDPANNLDNLWGKILRIKDDGTVPSDNPYVGQNKSQRCGGKIINPGDGKSRVCTEIFARGFRNPFSLEMNPNIKNGDVEFHISDVGRENWEEINIGGTGYEKANYGWREREGPCQMGKTSSNSCDKVDPLEFVDPIHFYQHTNSRGSACVGGSFIPNGIWPKEYDNEYLYADLRAQSIFRMKLDKDNECRGKQCDKQKSKYIGVPIVNNIEGNSVLRLRFGPHSKKRSDQISLYHLLYDSGKINRLTYIGKGGDSDDNDVSNNRKPEAVIETFYSSDEKGVTVRFDGSKSSDPDGDKLSMEWEFGEEDQDDTNDDSPITSHTYRKSGRFTASLKVSDGNGKTSKTTVTINVDKDYDRSSDSDHGIPTLQTFPWSEECDSYHDDDTNIDRCGILEFCFDEDSGIYGYQIAEGGQCGILTMVSAPVIRLQPGFTYRLTLRNLTPDPTNIHTHGLHIVGSGNGDDVTRVMDGGGNCMDYTWDIRSDHPGGTYWYHPHAHSFSEVQVNGGASGLLVVEDNTNNDDNIPGWASNELLLQILRLDDGYKMLSNGRSYEIFNLKAGKWYRMRISTVDPLGAPQELRFTSGCEVHKVASDGVWHSVVPFDEGSMNKFEMTGSSRGDFAIRCNISPGINIRFSDTIVAILNIKQDGSSTLRQEIGRWQPKRPPSIQNMVSATVADENKLVIKIKRDSINDREWNPFVPLGSLAYDEVHEWELPDTREHPFHIHLYHMQVATPNGCGNDFREGEFYDTISAGPCTFLTSSTVGNVMIKAKVASKLSKKKRFRLIMLDQNSESGVLLAPGKGYEVFEEVTWELSGLPKGLHHLQVYFIDGNINLCSIEVQMNTVSEPGPTLAPMQPSVSPLPHSPNQSTQPNNDWAIDDQSNDVSEPGPTLAPMQPSVSPLPHSPNQSTQPNNDWAIDDQSNDEEPRMPISIPPVTWAALDYYEAFEKTPESIGDGCNFRGDGVDAKRTEDRTCIVRDNSQCYIGWWDPGEHLLYRISIPRGLSQNYDIKVRVASKREARDIGMEIISFDGTKILQSKQFEAPGNGWQNFKDVVWDSIDLNAGRYILKILSNTGSINLCSTSVMPTNNEPDQDLDFEIQVPGYYNALHYANIGLLDTTVEHRGDCPYRKNTPVDAKMNDDLVCKQAISEYDLHCHIAFTEVDEFLTYRFRKVPTQTKVRVSLRVASKSPREILVELDSLETADNFFFRATKVVQTSGNEKNSWDIYETIAVWDEIDIGTAENYSLKIVFLSGRTNLCAIGIDYISLVV</sequence>
<dbReference type="SUPFAM" id="SSF50952">
    <property type="entry name" value="Soluble quinoprotein glucose dehydrogenase"/>
    <property type="match status" value="1"/>
</dbReference>
<feature type="region of interest" description="Disordered" evidence="2">
    <location>
        <begin position="872"/>
        <end position="956"/>
    </location>
</feature>
<feature type="compositionally biased region" description="Polar residues" evidence="2">
    <location>
        <begin position="890"/>
        <end position="899"/>
    </location>
</feature>
<dbReference type="GO" id="GO:0005507">
    <property type="term" value="F:copper ion binding"/>
    <property type="evidence" value="ECO:0007669"/>
    <property type="project" value="InterPro"/>
</dbReference>
<dbReference type="InterPro" id="IPR011041">
    <property type="entry name" value="Quinoprot_gluc/sorb_DH_b-prop"/>
</dbReference>
<dbReference type="Pfam" id="PF18911">
    <property type="entry name" value="PKD_4"/>
    <property type="match status" value="1"/>
</dbReference>
<dbReference type="SMART" id="SM00089">
    <property type="entry name" value="PKD"/>
    <property type="match status" value="1"/>
</dbReference>
<dbReference type="SUPFAM" id="SSF49785">
    <property type="entry name" value="Galactose-binding domain-like"/>
    <property type="match status" value="1"/>
</dbReference>
<dbReference type="Gene3D" id="2.60.120.260">
    <property type="entry name" value="Galactose-binding domain-like"/>
    <property type="match status" value="2"/>
</dbReference>
<dbReference type="Pfam" id="PF07732">
    <property type="entry name" value="Cu-oxidase_3"/>
    <property type="match status" value="1"/>
</dbReference>
<dbReference type="Proteomes" id="UP000291116">
    <property type="component" value="Unassembled WGS sequence"/>
</dbReference>
<dbReference type="InterPro" id="IPR022409">
    <property type="entry name" value="PKD/Chitinase_dom"/>
</dbReference>
<dbReference type="OrthoDB" id="54851at2759"/>
<organism evidence="4 5">
    <name type="scientific">Pseudo-nitzschia multistriata</name>
    <dbReference type="NCBI Taxonomy" id="183589"/>
    <lineage>
        <taxon>Eukaryota</taxon>
        <taxon>Sar</taxon>
        <taxon>Stramenopiles</taxon>
        <taxon>Ochrophyta</taxon>
        <taxon>Bacillariophyta</taxon>
        <taxon>Bacillariophyceae</taxon>
        <taxon>Bacillariophycidae</taxon>
        <taxon>Bacillariales</taxon>
        <taxon>Bacillariaceae</taxon>
        <taxon>Pseudo-nitzschia</taxon>
    </lineage>
</organism>